<protein>
    <submittedName>
        <fullName evidence="1">Uncharacterized protein</fullName>
    </submittedName>
</protein>
<dbReference type="AlphaFoldDB" id="A0A5N6IL63"/>
<reference evidence="1 2" key="1">
    <citation type="submission" date="2019-04" db="EMBL/GenBank/DDBJ databases">
        <title>Fungal friends and foes A comparative genomics study of 23 Aspergillus species from section Flavi.</title>
        <authorList>
            <consortium name="DOE Joint Genome Institute"/>
            <person name="Kjaerbolling I."/>
            <person name="Vesth T.C."/>
            <person name="Frisvad J.C."/>
            <person name="Nybo J.L."/>
            <person name="Theobald S."/>
            <person name="Kildgaard S."/>
            <person name="Petersen T.I."/>
            <person name="Kuo A."/>
            <person name="Sato A."/>
            <person name="Lyhne E.K."/>
            <person name="Kogle M.E."/>
            <person name="Wiebenga A."/>
            <person name="Kun R.S."/>
            <person name="Lubbers R.J."/>
            <person name="Makela M.R."/>
            <person name="Barry K."/>
            <person name="Chovatia M."/>
            <person name="Clum A."/>
            <person name="Daum C."/>
            <person name="Haridas S."/>
            <person name="He G."/>
            <person name="LaButti K."/>
            <person name="Lipzen A."/>
            <person name="Mondo S."/>
            <person name="Pangilinan J."/>
            <person name="Riley R."/>
            <person name="Salamov A."/>
            <person name="Simmons B.A."/>
            <person name="Magnuson J.K."/>
            <person name="Henrissat B."/>
            <person name="Mortensen U.H."/>
            <person name="Larsen T.O."/>
            <person name="De vries R.P."/>
            <person name="Grigoriev I.V."/>
            <person name="Machida M."/>
            <person name="Baker S.E."/>
            <person name="Andersen M.R."/>
        </authorList>
    </citation>
    <scope>NUCLEOTIDE SEQUENCE [LARGE SCALE GENOMIC DNA]</scope>
    <source>
        <strain evidence="1 2">CBS 117635</strain>
    </source>
</reference>
<organism evidence="1 2">
    <name type="scientific">Aspergillus minisclerotigenes</name>
    <dbReference type="NCBI Taxonomy" id="656917"/>
    <lineage>
        <taxon>Eukaryota</taxon>
        <taxon>Fungi</taxon>
        <taxon>Dikarya</taxon>
        <taxon>Ascomycota</taxon>
        <taxon>Pezizomycotina</taxon>
        <taxon>Eurotiomycetes</taxon>
        <taxon>Eurotiomycetidae</taxon>
        <taxon>Eurotiales</taxon>
        <taxon>Aspergillaceae</taxon>
        <taxon>Aspergillus</taxon>
        <taxon>Aspergillus subgen. Circumdati</taxon>
    </lineage>
</organism>
<gene>
    <name evidence="1" type="ORF">BDV30DRAFT_244273</name>
</gene>
<dbReference type="Proteomes" id="UP000326289">
    <property type="component" value="Unassembled WGS sequence"/>
</dbReference>
<dbReference type="EMBL" id="ML732900">
    <property type="protein sequence ID" value="KAB8267471.1"/>
    <property type="molecule type" value="Genomic_DNA"/>
</dbReference>
<evidence type="ECO:0000313" key="2">
    <source>
        <dbReference type="Proteomes" id="UP000326289"/>
    </source>
</evidence>
<accession>A0A5N6IL63</accession>
<sequence length="196" mass="22284">MNNTNFFQNYLPVAYTQDGTLHTSPWGWFASQGFRNIRATNGCFGVAVSSQYGTRTTTPVTAKGQVQSKYFLKNAEDRRTSDARPIPVHVSQHFQNDLTIRHDTHFDLDFYAYDARHTGDWNAVGQYASRSTFELVHKFFHAQLVVPIDRRNAKYPASGDLTRLYTYLVEMATPNWQASATLPSSYCANETSRPVL</sequence>
<name>A0A5N6IL63_9EURO</name>
<proteinExistence type="predicted"/>
<keyword evidence="2" id="KW-1185">Reference proteome</keyword>
<evidence type="ECO:0000313" key="1">
    <source>
        <dbReference type="EMBL" id="KAB8267471.1"/>
    </source>
</evidence>